<sequence length="22" mass="2705">MMPRRAERKTQRVLLGCMRQML</sequence>
<organism evidence="1">
    <name type="scientific">marine sediment metagenome</name>
    <dbReference type="NCBI Taxonomy" id="412755"/>
    <lineage>
        <taxon>unclassified sequences</taxon>
        <taxon>metagenomes</taxon>
        <taxon>ecological metagenomes</taxon>
    </lineage>
</organism>
<feature type="non-terminal residue" evidence="1">
    <location>
        <position position="22"/>
    </location>
</feature>
<gene>
    <name evidence="1" type="ORF">LCGC14_2473980</name>
</gene>
<name>A0A0F9DLN6_9ZZZZ</name>
<reference evidence="1" key="1">
    <citation type="journal article" date="2015" name="Nature">
        <title>Complex archaea that bridge the gap between prokaryotes and eukaryotes.</title>
        <authorList>
            <person name="Spang A."/>
            <person name="Saw J.H."/>
            <person name="Jorgensen S.L."/>
            <person name="Zaremba-Niedzwiedzka K."/>
            <person name="Martijn J."/>
            <person name="Lind A.E."/>
            <person name="van Eijk R."/>
            <person name="Schleper C."/>
            <person name="Guy L."/>
            <person name="Ettema T.J."/>
        </authorList>
    </citation>
    <scope>NUCLEOTIDE SEQUENCE</scope>
</reference>
<dbReference type="AlphaFoldDB" id="A0A0F9DLN6"/>
<comment type="caution">
    <text evidence="1">The sequence shown here is derived from an EMBL/GenBank/DDBJ whole genome shotgun (WGS) entry which is preliminary data.</text>
</comment>
<evidence type="ECO:0000313" key="1">
    <source>
        <dbReference type="EMBL" id="KKL18596.1"/>
    </source>
</evidence>
<dbReference type="EMBL" id="LAZR01038808">
    <property type="protein sequence ID" value="KKL18596.1"/>
    <property type="molecule type" value="Genomic_DNA"/>
</dbReference>
<accession>A0A0F9DLN6</accession>
<protein>
    <submittedName>
        <fullName evidence="1">Uncharacterized protein</fullName>
    </submittedName>
</protein>
<proteinExistence type="predicted"/>